<dbReference type="GO" id="GO:0016020">
    <property type="term" value="C:membrane"/>
    <property type="evidence" value="ECO:0007669"/>
    <property type="project" value="TreeGrafter"/>
</dbReference>
<evidence type="ECO:0000313" key="1">
    <source>
        <dbReference type="EMBL" id="PRT55157.1"/>
    </source>
</evidence>
<dbReference type="EMBL" id="NDIQ01000021">
    <property type="protein sequence ID" value="PRT55157.1"/>
    <property type="molecule type" value="Genomic_DNA"/>
</dbReference>
<dbReference type="PANTHER" id="PTHR21575">
    <property type="entry name" value="PROTEIN HID1"/>
    <property type="match status" value="1"/>
</dbReference>
<dbReference type="GO" id="GO:0000138">
    <property type="term" value="C:Golgi trans cisterna"/>
    <property type="evidence" value="ECO:0007669"/>
    <property type="project" value="TreeGrafter"/>
</dbReference>
<comment type="caution">
    <text evidence="1">The sequence shown here is derived from an EMBL/GenBank/DDBJ whole genome shotgun (WGS) entry which is preliminary data.</text>
</comment>
<dbReference type="OrthoDB" id="432953at2759"/>
<name>A0A2T0FJK6_9ASCO</name>
<reference evidence="1 2" key="1">
    <citation type="submission" date="2017-04" db="EMBL/GenBank/DDBJ databases">
        <title>Genome sequencing of [Candida] sorbophila.</title>
        <authorList>
            <person name="Ahn J.O."/>
        </authorList>
    </citation>
    <scope>NUCLEOTIDE SEQUENCE [LARGE SCALE GENOMIC DNA]</scope>
    <source>
        <strain evidence="1 2">DS02</strain>
    </source>
</reference>
<dbReference type="PANTHER" id="PTHR21575:SF12">
    <property type="entry name" value="PROTEIN HID1"/>
    <property type="match status" value="1"/>
</dbReference>
<protein>
    <submittedName>
        <fullName evidence="1">Protein HID1</fullName>
    </submittedName>
</protein>
<dbReference type="RefSeq" id="XP_024665102.1">
    <property type="nucleotide sequence ID" value="XM_024809334.1"/>
</dbReference>
<dbReference type="GeneID" id="36516525"/>
<dbReference type="Pfam" id="PF12722">
    <property type="entry name" value="Hid1"/>
    <property type="match status" value="2"/>
</dbReference>
<dbReference type="STRING" id="45607.A0A2T0FJK6"/>
<dbReference type="InterPro" id="IPR026705">
    <property type="entry name" value="Hid-1/Ecm30"/>
</dbReference>
<organism evidence="1 2">
    <name type="scientific">Wickerhamiella sorbophila</name>
    <dbReference type="NCBI Taxonomy" id="45607"/>
    <lineage>
        <taxon>Eukaryota</taxon>
        <taxon>Fungi</taxon>
        <taxon>Dikarya</taxon>
        <taxon>Ascomycota</taxon>
        <taxon>Saccharomycotina</taxon>
        <taxon>Dipodascomycetes</taxon>
        <taxon>Dipodascales</taxon>
        <taxon>Trichomonascaceae</taxon>
        <taxon>Wickerhamiella</taxon>
    </lineage>
</organism>
<sequence length="559" mass="63401">MGAAESKIQFKSHFNELTSTSDISEENQIWNFILGDGIESRELCSLVPAKDVREVKETHPENFETLLKVCIKRLVQSTRPSAIGSHSDQPVLSSIRVLTRVLPLAYEGDSTWGIDYIWKSTLGKDLIDTVARLFYYPGFTVESDQQIWTQGVGTVLDFRPSARMVENRIEVMRLLLVALSQPLYSEDTPYGLNYMVSELPKAQIMTIFCSLFNTSLANARSIWNKPFEEEVVRTSQAAMAHLSQQLFLTLVVHVNSEGKPNVFRKLLSKIRQKDDLELVVSRLVVKLDASIENLSLMWECVQANQGVLDHLGGVVLDVCKRLVDIVLHSSPQEVPRTASYLLLFLTSRQDIAPSIANELLGLATIPMNQHVDVVLRILYNVCPFWSSLDVETSVELTRFVREITINGTPKQIVWATKLVKQTLASLQEGAKPLVFELSKVAWPGILASWFAEYAREVKESDPVTFEAVQMPKVLTEDYRSINFEWSPERLRWYASIIWGTNFRYDQQVFGPGAWTGTHIELFRVEKVNLRPSLRRPRGAVDAVADVVAERAKNWIMKNK</sequence>
<keyword evidence="2" id="KW-1185">Reference proteome</keyword>
<dbReference type="Proteomes" id="UP000238350">
    <property type="component" value="Unassembled WGS sequence"/>
</dbReference>
<proteinExistence type="predicted"/>
<dbReference type="GO" id="GO:0005797">
    <property type="term" value="C:Golgi medial cisterna"/>
    <property type="evidence" value="ECO:0007669"/>
    <property type="project" value="TreeGrafter"/>
</dbReference>
<evidence type="ECO:0000313" key="2">
    <source>
        <dbReference type="Proteomes" id="UP000238350"/>
    </source>
</evidence>
<dbReference type="AlphaFoldDB" id="A0A2T0FJK6"/>
<gene>
    <name evidence="1" type="ORF">B9G98_02777</name>
</gene>
<accession>A0A2T0FJK6</accession>